<keyword evidence="3 6" id="KW-0812">Transmembrane</keyword>
<dbReference type="eggNOG" id="COG0795">
    <property type="taxonomic scope" value="Bacteria"/>
</dbReference>
<comment type="subcellular location">
    <subcellularLocation>
        <location evidence="1">Cell membrane</location>
        <topology evidence="1">Multi-pass membrane protein</topology>
    </subcellularLocation>
</comment>
<dbReference type="RefSeq" id="WP_013638676.1">
    <property type="nucleotide sequence ID" value="NC_015185.1"/>
</dbReference>
<dbReference type="Pfam" id="PF03739">
    <property type="entry name" value="LptF_LptG"/>
    <property type="match status" value="1"/>
</dbReference>
<proteinExistence type="predicted"/>
<feature type="transmembrane region" description="Helical" evidence="6">
    <location>
        <begin position="272"/>
        <end position="292"/>
    </location>
</feature>
<evidence type="ECO:0000256" key="1">
    <source>
        <dbReference type="ARBA" id="ARBA00004651"/>
    </source>
</evidence>
<evidence type="ECO:0000256" key="6">
    <source>
        <dbReference type="SAM" id="Phobius"/>
    </source>
</evidence>
<organism evidence="7 8">
    <name type="scientific">Desulfurobacterium thermolithotrophum (strain DSM 11699 / BSA)</name>
    <dbReference type="NCBI Taxonomy" id="868864"/>
    <lineage>
        <taxon>Bacteria</taxon>
        <taxon>Pseudomonadati</taxon>
        <taxon>Aquificota</taxon>
        <taxon>Aquificia</taxon>
        <taxon>Desulfurobacteriales</taxon>
        <taxon>Desulfurobacteriaceae</taxon>
        <taxon>Desulfurobacterium</taxon>
    </lineage>
</organism>
<evidence type="ECO:0000313" key="8">
    <source>
        <dbReference type="Proteomes" id="UP000007102"/>
    </source>
</evidence>
<keyword evidence="8" id="KW-1185">Reference proteome</keyword>
<accession>F0S043</accession>
<protein>
    <submittedName>
        <fullName evidence="7">Permease YjgP/YjgQ family protein</fullName>
    </submittedName>
</protein>
<dbReference type="GO" id="GO:0043190">
    <property type="term" value="C:ATP-binding cassette (ABC) transporter complex"/>
    <property type="evidence" value="ECO:0007669"/>
    <property type="project" value="TreeGrafter"/>
</dbReference>
<evidence type="ECO:0000256" key="4">
    <source>
        <dbReference type="ARBA" id="ARBA00022989"/>
    </source>
</evidence>
<dbReference type="HOGENOM" id="CLU_028799_3_2_0"/>
<feature type="transmembrane region" description="Helical" evidence="6">
    <location>
        <begin position="14"/>
        <end position="35"/>
    </location>
</feature>
<feature type="transmembrane region" description="Helical" evidence="6">
    <location>
        <begin position="98"/>
        <end position="121"/>
    </location>
</feature>
<dbReference type="OrthoDB" id="9783403at2"/>
<dbReference type="PANTHER" id="PTHR33529">
    <property type="entry name" value="SLR0882 PROTEIN-RELATED"/>
    <property type="match status" value="1"/>
</dbReference>
<dbReference type="Proteomes" id="UP000007102">
    <property type="component" value="Chromosome"/>
</dbReference>
<dbReference type="GO" id="GO:0015920">
    <property type="term" value="P:lipopolysaccharide transport"/>
    <property type="evidence" value="ECO:0007669"/>
    <property type="project" value="TreeGrafter"/>
</dbReference>
<evidence type="ECO:0000256" key="5">
    <source>
        <dbReference type="ARBA" id="ARBA00023136"/>
    </source>
</evidence>
<keyword evidence="4 6" id="KW-1133">Transmembrane helix</keyword>
<dbReference type="InterPro" id="IPR005495">
    <property type="entry name" value="LptG/LptF_permease"/>
</dbReference>
<keyword evidence="2" id="KW-1003">Cell membrane</keyword>
<dbReference type="FunCoup" id="F0S043">
    <property type="interactions" value="79"/>
</dbReference>
<evidence type="ECO:0000313" key="7">
    <source>
        <dbReference type="EMBL" id="ADY73724.1"/>
    </source>
</evidence>
<evidence type="ECO:0000256" key="3">
    <source>
        <dbReference type="ARBA" id="ARBA00022692"/>
    </source>
</evidence>
<keyword evidence="5 6" id="KW-0472">Membrane</keyword>
<reference evidence="8" key="2">
    <citation type="submission" date="2011-02" db="EMBL/GenBank/DDBJ databases">
        <title>The complete genome of Desulfurobacterium thermolithotrophum DSM 11699.</title>
        <authorList>
            <consortium name="US DOE Joint Genome Institute (JGI-PGF)"/>
            <person name="Lucas S."/>
            <person name="Copeland A."/>
            <person name="Lapidus A."/>
            <person name="Bruce D."/>
            <person name="Goodwin L."/>
            <person name="Pitluck S."/>
            <person name="Kyrpides N."/>
            <person name="Mavromatis K."/>
            <person name="Pagani I."/>
            <person name="Ivanova N."/>
            <person name="Mikhailova N."/>
            <person name="Daligault H."/>
            <person name="Detter J.C."/>
            <person name="Tapia R."/>
            <person name="Han C."/>
            <person name="Land M."/>
            <person name="Hauser L."/>
            <person name="Markowitz V."/>
            <person name="Cheng J.-F."/>
            <person name="Hugenholtz P."/>
            <person name="Woyke T."/>
            <person name="Wu D."/>
            <person name="Spring S."/>
            <person name="Brambilla E."/>
            <person name="Klenk H.-P."/>
            <person name="Eisen J.A."/>
        </authorList>
    </citation>
    <scope>NUCLEOTIDE SEQUENCE [LARGE SCALE GENOMIC DNA]</scope>
    <source>
        <strain evidence="8">DSM 11699 / BSA</strain>
    </source>
</reference>
<dbReference type="EMBL" id="CP002543">
    <property type="protein sequence ID" value="ADY73724.1"/>
    <property type="molecule type" value="Genomic_DNA"/>
</dbReference>
<feature type="transmembrane region" description="Helical" evidence="6">
    <location>
        <begin position="331"/>
        <end position="350"/>
    </location>
</feature>
<feature type="transmembrane region" description="Helical" evidence="6">
    <location>
        <begin position="299"/>
        <end position="319"/>
    </location>
</feature>
<dbReference type="InParanoid" id="F0S043"/>
<gene>
    <name evidence="7" type="ordered locus">Dester_1087</name>
</gene>
<reference evidence="7 8" key="1">
    <citation type="journal article" date="2011" name="Stand. Genomic Sci.">
        <title>Complete genome sequence of the thermophilic sulfur-reducer Desulfurobacterium thermolithotrophum type strain (BSA(T)) from a deep-sea hydrothermal vent.</title>
        <authorList>
            <person name="Goker M."/>
            <person name="Daligault H."/>
            <person name="Mwirichia R."/>
            <person name="Lapidus A."/>
            <person name="Lucas S."/>
            <person name="Deshpande S."/>
            <person name="Pagani I."/>
            <person name="Tapia R."/>
            <person name="Cheng J.F."/>
            <person name="Goodwin L."/>
            <person name="Pitluck S."/>
            <person name="Liolios K."/>
            <person name="Ivanova N."/>
            <person name="Mavromatis K."/>
            <person name="Mikhailova N."/>
            <person name="Pati A."/>
            <person name="Chen A."/>
            <person name="Palaniappan K."/>
            <person name="Han C."/>
            <person name="Land M."/>
            <person name="Hauser L."/>
            <person name="Pan C."/>
            <person name="Brambilla E.M."/>
            <person name="Rohde M."/>
            <person name="Spring S."/>
            <person name="Sikorski J."/>
            <person name="Wirth R."/>
            <person name="Detter J.C."/>
            <person name="Woyke T."/>
            <person name="Bristow J."/>
            <person name="Eisen J.A."/>
            <person name="Markowitz V."/>
            <person name="Hugenholtz P."/>
            <person name="Kyrpides N.C."/>
            <person name="Klenk H.P."/>
        </authorList>
    </citation>
    <scope>NUCLEOTIDE SEQUENCE [LARGE SCALE GENOMIC DNA]</scope>
    <source>
        <strain evidence="8">DSM 11699 / BSA</strain>
    </source>
</reference>
<dbReference type="KEGG" id="dte:Dester_1087"/>
<name>F0S043_DESTD</name>
<dbReference type="PANTHER" id="PTHR33529:SF6">
    <property type="entry name" value="YJGP_YJGQ FAMILY PERMEASE"/>
    <property type="match status" value="1"/>
</dbReference>
<evidence type="ECO:0000256" key="2">
    <source>
        <dbReference type="ARBA" id="ARBA00022475"/>
    </source>
</evidence>
<feature type="transmembrane region" description="Helical" evidence="6">
    <location>
        <begin position="56"/>
        <end position="78"/>
    </location>
</feature>
<dbReference type="STRING" id="868864.Dester_1087"/>
<dbReference type="AlphaFoldDB" id="F0S043"/>
<sequence length="354" mass="40335">MVKRLDRYVFIETLRYFVLTLLTFMVLFIVIDFVSKMDTFLKSGIADGFLYVIYRLPLYTVRVIPIATLIATMVTLSNFSFSNELTVVKALGISVYRFSFPIIFLAFLASILSFLIGELVVPKSISLSKSIYYKVKENKNFHVSGKSIWFKKDEKTFVFMEYVNPAKSEAKRISIFFLGKEFSPTKRIDALYGINIKDDIWKLKNCFERKLKELKTTKISEKEINLGIGKKDLIFTQIETETMSSFLLYKVIKQLKRAGYDTTGYLVDLYSKLAISLLPLVVAVIGIPLGVFNPRNKKGYTLVIAAALIVFMWITISFFSSLGKSGVLPPFYSAFAPEVMFLSIGLLLLARMDT</sequence>